<reference evidence="6" key="1">
    <citation type="submission" date="2023-06" db="EMBL/GenBank/DDBJ databases">
        <title>Genome-scale phylogeny and comparative genomics of the fungal order Sordariales.</title>
        <authorList>
            <consortium name="Lawrence Berkeley National Laboratory"/>
            <person name="Hensen N."/>
            <person name="Bonometti L."/>
            <person name="Westerberg I."/>
            <person name="Brannstrom I.O."/>
            <person name="Guillou S."/>
            <person name="Cros-Aarteil S."/>
            <person name="Calhoun S."/>
            <person name="Haridas S."/>
            <person name="Kuo A."/>
            <person name="Mondo S."/>
            <person name="Pangilinan J."/>
            <person name="Riley R."/>
            <person name="Labutti K."/>
            <person name="Andreopoulos B."/>
            <person name="Lipzen A."/>
            <person name="Chen C."/>
            <person name="Yanf M."/>
            <person name="Daum C."/>
            <person name="Ng V."/>
            <person name="Clum A."/>
            <person name="Steindorff A."/>
            <person name="Ohm R."/>
            <person name="Martin F."/>
            <person name="Silar P."/>
            <person name="Natvig D."/>
            <person name="Lalanne C."/>
            <person name="Gautier V."/>
            <person name="Ament-Velasquez S.L."/>
            <person name="Kruys A."/>
            <person name="Hutchinson M.I."/>
            <person name="Powell A.J."/>
            <person name="Barry K."/>
            <person name="Miller A.N."/>
            <person name="Grigoriev I.V."/>
            <person name="Debuchy R."/>
            <person name="Gladieux P."/>
            <person name="Thoren M.H."/>
            <person name="Johannesson H."/>
        </authorList>
    </citation>
    <scope>NUCLEOTIDE SEQUENCE</scope>
    <source>
        <strain evidence="6">SMH2532-1</strain>
    </source>
</reference>
<dbReference type="GO" id="GO:0005634">
    <property type="term" value="C:nucleus"/>
    <property type="evidence" value="ECO:0007669"/>
    <property type="project" value="TreeGrafter"/>
</dbReference>
<dbReference type="SUPFAM" id="SSF48452">
    <property type="entry name" value="TPR-like"/>
    <property type="match status" value="1"/>
</dbReference>
<keyword evidence="1" id="KW-0677">Repeat</keyword>
<dbReference type="CDD" id="cd21381">
    <property type="entry name" value="CTWD_TTC4"/>
    <property type="match status" value="1"/>
</dbReference>
<dbReference type="AlphaFoldDB" id="A0AA39Y698"/>
<comment type="similarity">
    <text evidence="3">Belongs to the TTC4 family.</text>
</comment>
<name>A0AA39Y698_9PEZI</name>
<evidence type="ECO:0000256" key="1">
    <source>
        <dbReference type="ARBA" id="ARBA00022737"/>
    </source>
</evidence>
<evidence type="ECO:0000256" key="4">
    <source>
        <dbReference type="SAM" id="MobiDB-lite"/>
    </source>
</evidence>
<feature type="region of interest" description="Disordered" evidence="4">
    <location>
        <begin position="130"/>
        <end position="153"/>
    </location>
</feature>
<dbReference type="PANTHER" id="PTHR46035:SF1">
    <property type="entry name" value="TETRATRICOPEPTIDE REPEAT PROTEIN 4"/>
    <property type="match status" value="1"/>
</dbReference>
<feature type="compositionally biased region" description="Low complexity" evidence="4">
    <location>
        <begin position="135"/>
        <end position="144"/>
    </location>
</feature>
<keyword evidence="7" id="KW-1185">Reference proteome</keyword>
<dbReference type="SMART" id="SM00028">
    <property type="entry name" value="TPR"/>
    <property type="match status" value="3"/>
</dbReference>
<proteinExistence type="inferred from homology"/>
<sequence>MEKITKDLDSSLNLAIAGTGAAKQDGASDAAVPFDLLSAIPRIPQGRPMTVDETVTELKQHPIFMTDMDDLENAEDNPELAAIQAIAYDGTPLENATNFKEQGNECFRAKKWADAKEFYNKGIALLAAEDKRRSTSTPSASASALNPEDTPDEEISAQHALLETLHGNRAACHLELRNYRSCTTDCASALRLNPSNLKALYRSARALLALDKLPLALDACAHGLQLDPSNAALLSLHTQITTRTTHLTAKSRATAEREALTARRLTLLKTALRARGIRTRSTGAKPEMEDAKIHLTPSEDDPTSTVSFPTLLLYPLQNDMDFIKGFNETQTLENHFAYVFPTPWDRSGEYATAAAVECFMETAAGGLVKVGKKVPLLKVLSSSAVEVVDDLVKIFVVPKGKVEAWVREFKEKKGVVDGKG</sequence>
<feature type="non-terminal residue" evidence="6">
    <location>
        <position position="420"/>
    </location>
</feature>
<protein>
    <recommendedName>
        <fullName evidence="5">Cns1/TTC4 wheel domain-containing protein</fullName>
    </recommendedName>
</protein>
<dbReference type="GO" id="GO:0006457">
    <property type="term" value="P:protein folding"/>
    <property type="evidence" value="ECO:0007669"/>
    <property type="project" value="TreeGrafter"/>
</dbReference>
<organism evidence="6 7">
    <name type="scientific">Cercophora newfieldiana</name>
    <dbReference type="NCBI Taxonomy" id="92897"/>
    <lineage>
        <taxon>Eukaryota</taxon>
        <taxon>Fungi</taxon>
        <taxon>Dikarya</taxon>
        <taxon>Ascomycota</taxon>
        <taxon>Pezizomycotina</taxon>
        <taxon>Sordariomycetes</taxon>
        <taxon>Sordariomycetidae</taxon>
        <taxon>Sordariales</taxon>
        <taxon>Lasiosphaeriaceae</taxon>
        <taxon>Cercophora</taxon>
    </lineage>
</organism>
<gene>
    <name evidence="6" type="ORF">B0T16DRAFT_351540</name>
</gene>
<dbReference type="InterPro" id="IPR044059">
    <property type="entry name" value="Csn1/TTC4_wheel"/>
</dbReference>
<dbReference type="GO" id="GO:0051879">
    <property type="term" value="F:Hsp90 protein binding"/>
    <property type="evidence" value="ECO:0007669"/>
    <property type="project" value="InterPro"/>
</dbReference>
<dbReference type="EMBL" id="JAULSV010000004">
    <property type="protein sequence ID" value="KAK0645657.1"/>
    <property type="molecule type" value="Genomic_DNA"/>
</dbReference>
<accession>A0AA39Y698</accession>
<feature type="domain" description="Cns1/TTC4 wheel" evidence="5">
    <location>
        <begin position="299"/>
        <end position="409"/>
    </location>
</feature>
<evidence type="ECO:0000256" key="3">
    <source>
        <dbReference type="ARBA" id="ARBA00023602"/>
    </source>
</evidence>
<dbReference type="Proteomes" id="UP001174936">
    <property type="component" value="Unassembled WGS sequence"/>
</dbReference>
<dbReference type="InterPro" id="IPR019734">
    <property type="entry name" value="TPR_rpt"/>
</dbReference>
<keyword evidence="2" id="KW-0802">TPR repeat</keyword>
<evidence type="ECO:0000313" key="7">
    <source>
        <dbReference type="Proteomes" id="UP001174936"/>
    </source>
</evidence>
<evidence type="ECO:0000259" key="5">
    <source>
        <dbReference type="Pfam" id="PF18972"/>
    </source>
</evidence>
<dbReference type="GO" id="GO:0005829">
    <property type="term" value="C:cytosol"/>
    <property type="evidence" value="ECO:0007669"/>
    <property type="project" value="TreeGrafter"/>
</dbReference>
<dbReference type="GO" id="GO:0030544">
    <property type="term" value="F:Hsp70 protein binding"/>
    <property type="evidence" value="ECO:0007669"/>
    <property type="project" value="TreeGrafter"/>
</dbReference>
<dbReference type="InterPro" id="IPR011990">
    <property type="entry name" value="TPR-like_helical_dom_sf"/>
</dbReference>
<dbReference type="Pfam" id="PF18972">
    <property type="entry name" value="Wheel"/>
    <property type="match status" value="1"/>
</dbReference>
<evidence type="ECO:0000313" key="6">
    <source>
        <dbReference type="EMBL" id="KAK0645657.1"/>
    </source>
</evidence>
<comment type="caution">
    <text evidence="6">The sequence shown here is derived from an EMBL/GenBank/DDBJ whole genome shotgun (WGS) entry which is preliminary data.</text>
</comment>
<dbReference type="Gene3D" id="1.25.40.10">
    <property type="entry name" value="Tetratricopeptide repeat domain"/>
    <property type="match status" value="1"/>
</dbReference>
<dbReference type="PANTHER" id="PTHR46035">
    <property type="entry name" value="TETRATRICOPEPTIDE REPEAT PROTEIN 4"/>
    <property type="match status" value="1"/>
</dbReference>
<evidence type="ECO:0000256" key="2">
    <source>
        <dbReference type="ARBA" id="ARBA00022803"/>
    </source>
</evidence>